<reference evidence="1" key="2">
    <citation type="submission" date="2020-09" db="EMBL/GenBank/DDBJ databases">
        <authorList>
            <person name="Sun Q."/>
            <person name="Kim S."/>
        </authorList>
    </citation>
    <scope>NUCLEOTIDE SEQUENCE</scope>
    <source>
        <strain evidence="1">KCTC 12988</strain>
    </source>
</reference>
<organism evidence="1 2">
    <name type="scientific">Roseibacillus persicicus</name>
    <dbReference type="NCBI Taxonomy" id="454148"/>
    <lineage>
        <taxon>Bacteria</taxon>
        <taxon>Pseudomonadati</taxon>
        <taxon>Verrucomicrobiota</taxon>
        <taxon>Verrucomicrobiia</taxon>
        <taxon>Verrucomicrobiales</taxon>
        <taxon>Verrucomicrobiaceae</taxon>
        <taxon>Roseibacillus</taxon>
    </lineage>
</organism>
<evidence type="ECO:0000313" key="2">
    <source>
        <dbReference type="Proteomes" id="UP000644507"/>
    </source>
</evidence>
<dbReference type="Proteomes" id="UP000644507">
    <property type="component" value="Unassembled WGS sequence"/>
</dbReference>
<dbReference type="InterPro" id="IPR018707">
    <property type="entry name" value="LpxR"/>
</dbReference>
<dbReference type="EMBL" id="BMXI01000005">
    <property type="protein sequence ID" value="GHC49606.1"/>
    <property type="molecule type" value="Genomic_DNA"/>
</dbReference>
<comment type="caution">
    <text evidence="1">The sequence shown here is derived from an EMBL/GenBank/DDBJ whole genome shotgun (WGS) entry which is preliminary data.</text>
</comment>
<accession>A0A918THM4</accession>
<evidence type="ECO:0000313" key="1">
    <source>
        <dbReference type="EMBL" id="GHC49606.1"/>
    </source>
</evidence>
<keyword evidence="2" id="KW-1185">Reference proteome</keyword>
<dbReference type="AlphaFoldDB" id="A0A918THM4"/>
<name>A0A918THM4_9BACT</name>
<proteinExistence type="predicted"/>
<dbReference type="Pfam" id="PF09982">
    <property type="entry name" value="LpxR"/>
    <property type="match status" value="1"/>
</dbReference>
<gene>
    <name evidence="1" type="ORF">GCM10007100_14440</name>
</gene>
<dbReference type="InterPro" id="IPR037107">
    <property type="entry name" value="Put_OMP_sf"/>
</dbReference>
<reference evidence="1" key="1">
    <citation type="journal article" date="2014" name="Int. J. Syst. Evol. Microbiol.">
        <title>Complete genome sequence of Corynebacterium casei LMG S-19264T (=DSM 44701T), isolated from a smear-ripened cheese.</title>
        <authorList>
            <consortium name="US DOE Joint Genome Institute (JGI-PGF)"/>
            <person name="Walter F."/>
            <person name="Albersmeier A."/>
            <person name="Kalinowski J."/>
            <person name="Ruckert C."/>
        </authorList>
    </citation>
    <scope>NUCLEOTIDE SEQUENCE</scope>
    <source>
        <strain evidence="1">KCTC 12988</strain>
    </source>
</reference>
<dbReference type="RefSeq" id="WP_189568993.1">
    <property type="nucleotide sequence ID" value="NZ_BMXI01000005.1"/>
</dbReference>
<sequence>MRPLLKIAALAIGLFGSLSAKEKRSFELRWDNDSFLEPFGGKYTDRHYTQGLSFRYWHHDDEGTRCFLGSSDLMNALFHFGMDVEATRGGISLGQEMYTPEDIAFGPSRFGVGYSLDAYQLQSDDRPYAGYLYLEPQWERRGLSSLFGFESVVTRDRFSVALGVVGPASGADEVQRRWHKLFNGVEPVGWRHQLDNEFAFTLHGERTWLFSTAEKSAPLSFNLMPTLGFDLGNVSTRLTAGLELRAGVGDIHKFSIPSQELSDDGFGCYLFASAEGWAVGRNIFLDGNTFSDSHSVDKEYWVGEVSLGLGFQTPIFDGRLSWVKRSNEFKLQDEANSYLAIEAKVLF</sequence>
<dbReference type="Gene3D" id="2.40.128.140">
    <property type="entry name" value="Outer membrane protein"/>
    <property type="match status" value="1"/>
</dbReference>
<protein>
    <submittedName>
        <fullName evidence="1">Membrane protein</fullName>
    </submittedName>
</protein>